<sequence>MSLSAPEEGPKFSRSERIEQSGFTAEDVDYFLELGVKQLPPIEGGTIRHEGTENQNQETRTEYLSQTLGIHAAEIPNPIKPEKMLSERLVSDVLVDVITLCHTVRDAPEGTDPSPWIATYNKLMEFRAAKGNLMDTSLPDGATSHRDFGLKHNFSPGRSENPMRPGYYKAILEALEEGLARKKA</sequence>
<reference evidence="1 2" key="1">
    <citation type="journal article" date="2016" name="Nat. Commun.">
        <title>Thousands of microbial genomes shed light on interconnected biogeochemical processes in an aquifer system.</title>
        <authorList>
            <person name="Anantharaman K."/>
            <person name="Brown C.T."/>
            <person name="Hug L.A."/>
            <person name="Sharon I."/>
            <person name="Castelle C.J."/>
            <person name="Probst A.J."/>
            <person name="Thomas B.C."/>
            <person name="Singh A."/>
            <person name="Wilkins M.J."/>
            <person name="Karaoz U."/>
            <person name="Brodie E.L."/>
            <person name="Williams K.H."/>
            <person name="Hubbard S.S."/>
            <person name="Banfield J.F."/>
        </authorList>
    </citation>
    <scope>NUCLEOTIDE SEQUENCE [LARGE SCALE GENOMIC DNA]</scope>
</reference>
<dbReference type="AlphaFoldDB" id="A0A1G1VNF3"/>
<gene>
    <name evidence="1" type="ORF">A2785_02220</name>
</gene>
<name>A0A1G1VNF3_9BACT</name>
<dbReference type="Proteomes" id="UP000179069">
    <property type="component" value="Unassembled WGS sequence"/>
</dbReference>
<accession>A0A1G1VNF3</accession>
<evidence type="ECO:0000313" key="2">
    <source>
        <dbReference type="Proteomes" id="UP000179069"/>
    </source>
</evidence>
<proteinExistence type="predicted"/>
<comment type="caution">
    <text evidence="1">The sequence shown here is derived from an EMBL/GenBank/DDBJ whole genome shotgun (WGS) entry which is preliminary data.</text>
</comment>
<organism evidence="1 2">
    <name type="scientific">Candidatus Chisholmbacteria bacterium RIFCSPHIGHO2_01_FULL_49_18</name>
    <dbReference type="NCBI Taxonomy" id="1797590"/>
    <lineage>
        <taxon>Bacteria</taxon>
        <taxon>Candidatus Chisholmiibacteriota</taxon>
    </lineage>
</organism>
<evidence type="ECO:0000313" key="1">
    <source>
        <dbReference type="EMBL" id="OGY16929.1"/>
    </source>
</evidence>
<protein>
    <submittedName>
        <fullName evidence="1">Uncharacterized protein</fullName>
    </submittedName>
</protein>
<dbReference type="EMBL" id="MHCI01000008">
    <property type="protein sequence ID" value="OGY16929.1"/>
    <property type="molecule type" value="Genomic_DNA"/>
</dbReference>